<protein>
    <recommendedName>
        <fullName evidence="3">Cyclic lactone autoinducer peptide</fullName>
    </recommendedName>
</protein>
<dbReference type="OrthoDB" id="2057630at2"/>
<dbReference type="EMBL" id="LAYJ01000115">
    <property type="protein sequence ID" value="KKI49978.1"/>
    <property type="molecule type" value="Genomic_DNA"/>
</dbReference>
<dbReference type="Proteomes" id="UP000034076">
    <property type="component" value="Unassembled WGS sequence"/>
</dbReference>
<organism evidence="1 2">
    <name type="scientific">Christensenella hongkongensis</name>
    <dbReference type="NCBI Taxonomy" id="270498"/>
    <lineage>
        <taxon>Bacteria</taxon>
        <taxon>Bacillati</taxon>
        <taxon>Bacillota</taxon>
        <taxon>Clostridia</taxon>
        <taxon>Christensenellales</taxon>
        <taxon>Christensenellaceae</taxon>
        <taxon>Christensenella</taxon>
    </lineage>
</organism>
<reference evidence="1 2" key="1">
    <citation type="submission" date="2015-04" db="EMBL/GenBank/DDBJ databases">
        <title>Draft genome sequence of bacteremic isolate Catabacter hongkongensis type strain HKU16T.</title>
        <authorList>
            <person name="Lau S.K."/>
            <person name="Teng J.L."/>
            <person name="Huang Y."/>
            <person name="Curreem S.O."/>
            <person name="Tsui S.K."/>
            <person name="Woo P.C."/>
        </authorList>
    </citation>
    <scope>NUCLEOTIDE SEQUENCE [LARGE SCALE GENOMIC DNA]</scope>
    <source>
        <strain evidence="1 2">HKU16</strain>
    </source>
</reference>
<sequence length="47" mass="5370">MTKNNKSLKEAIVKNTTKSLYTLSEILSICWCKGAIYEPKVPQKLKK</sequence>
<gene>
    <name evidence="1" type="ORF">CHK_2594</name>
</gene>
<dbReference type="AlphaFoldDB" id="A0A0M2NCM2"/>
<evidence type="ECO:0008006" key="3">
    <source>
        <dbReference type="Google" id="ProtNLM"/>
    </source>
</evidence>
<comment type="caution">
    <text evidence="1">The sequence shown here is derived from an EMBL/GenBank/DDBJ whole genome shotgun (WGS) entry which is preliminary data.</text>
</comment>
<evidence type="ECO:0000313" key="2">
    <source>
        <dbReference type="Proteomes" id="UP000034076"/>
    </source>
</evidence>
<dbReference type="STRING" id="270498.CHK_2594"/>
<keyword evidence="2" id="KW-1185">Reference proteome</keyword>
<accession>A0A0M2NCM2</accession>
<dbReference type="RefSeq" id="WP_160295665.1">
    <property type="nucleotide sequence ID" value="NZ_LAYJ01000115.1"/>
</dbReference>
<name>A0A0M2NCM2_9FIRM</name>
<proteinExistence type="predicted"/>
<evidence type="ECO:0000313" key="1">
    <source>
        <dbReference type="EMBL" id="KKI49978.1"/>
    </source>
</evidence>